<dbReference type="Gramene" id="Mp5g18720.1">
    <property type="protein sequence ID" value="Mp5g18720.1.cds1"/>
    <property type="gene ID" value="Mp5g18720"/>
</dbReference>
<evidence type="ECO:0000313" key="1">
    <source>
        <dbReference type="EMBL" id="PTQ35194.1"/>
    </source>
</evidence>
<proteinExistence type="predicted"/>
<reference evidence="2" key="1">
    <citation type="journal article" date="2017" name="Cell">
        <title>Insights into land plant evolution garnered from the Marchantia polymorpha genome.</title>
        <authorList>
            <person name="Bowman J.L."/>
            <person name="Kohchi T."/>
            <person name="Yamato K.T."/>
            <person name="Jenkins J."/>
            <person name="Shu S."/>
            <person name="Ishizaki K."/>
            <person name="Yamaoka S."/>
            <person name="Nishihama R."/>
            <person name="Nakamura Y."/>
            <person name="Berger F."/>
            <person name="Adam C."/>
            <person name="Aki S.S."/>
            <person name="Althoff F."/>
            <person name="Araki T."/>
            <person name="Arteaga-Vazquez M.A."/>
            <person name="Balasubrmanian S."/>
            <person name="Barry K."/>
            <person name="Bauer D."/>
            <person name="Boehm C.R."/>
            <person name="Briginshaw L."/>
            <person name="Caballero-Perez J."/>
            <person name="Catarino B."/>
            <person name="Chen F."/>
            <person name="Chiyoda S."/>
            <person name="Chovatia M."/>
            <person name="Davies K.M."/>
            <person name="Delmans M."/>
            <person name="Demura T."/>
            <person name="Dierschke T."/>
            <person name="Dolan L."/>
            <person name="Dorantes-Acosta A.E."/>
            <person name="Eklund D.M."/>
            <person name="Florent S.N."/>
            <person name="Flores-Sandoval E."/>
            <person name="Fujiyama A."/>
            <person name="Fukuzawa H."/>
            <person name="Galik B."/>
            <person name="Grimanelli D."/>
            <person name="Grimwood J."/>
            <person name="Grossniklaus U."/>
            <person name="Hamada T."/>
            <person name="Haseloff J."/>
            <person name="Hetherington A.J."/>
            <person name="Higo A."/>
            <person name="Hirakawa Y."/>
            <person name="Hundley H.N."/>
            <person name="Ikeda Y."/>
            <person name="Inoue K."/>
            <person name="Inoue S.I."/>
            <person name="Ishida S."/>
            <person name="Jia Q."/>
            <person name="Kakita M."/>
            <person name="Kanazawa T."/>
            <person name="Kawai Y."/>
            <person name="Kawashima T."/>
            <person name="Kennedy M."/>
            <person name="Kinose K."/>
            <person name="Kinoshita T."/>
            <person name="Kohara Y."/>
            <person name="Koide E."/>
            <person name="Komatsu K."/>
            <person name="Kopischke S."/>
            <person name="Kubo M."/>
            <person name="Kyozuka J."/>
            <person name="Lagercrantz U."/>
            <person name="Lin S.S."/>
            <person name="Lindquist E."/>
            <person name="Lipzen A.M."/>
            <person name="Lu C.W."/>
            <person name="De Luna E."/>
            <person name="Martienssen R.A."/>
            <person name="Minamino N."/>
            <person name="Mizutani M."/>
            <person name="Mizutani M."/>
            <person name="Mochizuki N."/>
            <person name="Monte I."/>
            <person name="Mosher R."/>
            <person name="Nagasaki H."/>
            <person name="Nakagami H."/>
            <person name="Naramoto S."/>
            <person name="Nishitani K."/>
            <person name="Ohtani M."/>
            <person name="Okamoto T."/>
            <person name="Okumura M."/>
            <person name="Phillips J."/>
            <person name="Pollak B."/>
            <person name="Reinders A."/>
            <person name="Rovekamp M."/>
            <person name="Sano R."/>
            <person name="Sawa S."/>
            <person name="Schmid M.W."/>
            <person name="Shirakawa M."/>
            <person name="Solano R."/>
            <person name="Spunde A."/>
            <person name="Suetsugu N."/>
            <person name="Sugano S."/>
            <person name="Sugiyama A."/>
            <person name="Sun R."/>
            <person name="Suzuki Y."/>
            <person name="Takenaka M."/>
            <person name="Takezawa D."/>
            <person name="Tomogane H."/>
            <person name="Tsuzuki M."/>
            <person name="Ueda T."/>
            <person name="Umeda M."/>
            <person name="Ward J.M."/>
            <person name="Watanabe Y."/>
            <person name="Yazaki K."/>
            <person name="Yokoyama R."/>
            <person name="Yoshitake Y."/>
            <person name="Yotsui I."/>
            <person name="Zachgo S."/>
            <person name="Schmutz J."/>
        </authorList>
    </citation>
    <scope>NUCLEOTIDE SEQUENCE [LARGE SCALE GENOMIC DNA]</scope>
    <source>
        <strain evidence="2">Tak-1</strain>
    </source>
</reference>
<keyword evidence="2" id="KW-1185">Reference proteome</keyword>
<dbReference type="Proteomes" id="UP000244005">
    <property type="component" value="Unassembled WGS sequence"/>
</dbReference>
<name>A0A2R6WMW3_MARPO</name>
<evidence type="ECO:0000313" key="2">
    <source>
        <dbReference type="Proteomes" id="UP000244005"/>
    </source>
</evidence>
<gene>
    <name evidence="1" type="ORF">MARPO_0073s0068</name>
</gene>
<protein>
    <submittedName>
        <fullName evidence="1">Uncharacterized protein</fullName>
    </submittedName>
</protein>
<dbReference type="EMBL" id="KZ772745">
    <property type="protein sequence ID" value="PTQ35194.1"/>
    <property type="molecule type" value="Genomic_DNA"/>
</dbReference>
<dbReference type="AlphaFoldDB" id="A0A2R6WMW3"/>
<organism evidence="1 2">
    <name type="scientific">Marchantia polymorpha</name>
    <name type="common">Common liverwort</name>
    <name type="synonym">Marchantia aquatica</name>
    <dbReference type="NCBI Taxonomy" id="3197"/>
    <lineage>
        <taxon>Eukaryota</taxon>
        <taxon>Viridiplantae</taxon>
        <taxon>Streptophyta</taxon>
        <taxon>Embryophyta</taxon>
        <taxon>Marchantiophyta</taxon>
        <taxon>Marchantiopsida</taxon>
        <taxon>Marchantiidae</taxon>
        <taxon>Marchantiales</taxon>
        <taxon>Marchantiaceae</taxon>
        <taxon>Marchantia</taxon>
    </lineage>
</organism>
<accession>A0A2R6WMW3</accession>
<sequence length="121" mass="13943">MCTCSPSICARFRRRQISKWTRVIDHPRISEIISVFHARSEEDDSNVEIHREICARGHARPNRFQSSTCTGTLLVVSMVGLVRKAQIHKPPSRTRRQFTLPTRVTAPPWDLEILSVGRHEE</sequence>